<dbReference type="InterPro" id="IPR013321">
    <property type="entry name" value="Arc_rbn_hlx_hlx"/>
</dbReference>
<evidence type="ECO:0000313" key="3">
    <source>
        <dbReference type="EMBL" id="MBJ6749562.1"/>
    </source>
</evidence>
<keyword evidence="4" id="KW-1185">Reference proteome</keyword>
<dbReference type="PANTHER" id="PTHR35401:SF2">
    <property type="entry name" value="ABC-TYPE TRANSPORT SYSTEM"/>
    <property type="match status" value="1"/>
</dbReference>
<dbReference type="InterPro" id="IPR014795">
    <property type="entry name" value="TacA_1-like"/>
</dbReference>
<dbReference type="InterPro" id="IPR010985">
    <property type="entry name" value="Ribbon_hlx_hlx"/>
</dbReference>
<dbReference type="SUPFAM" id="SSF47598">
    <property type="entry name" value="Ribbon-helix-helix"/>
    <property type="match status" value="1"/>
</dbReference>
<sequence>MSAATALAKVKPEREARLAARMPHEIQERIQEAATITGSTINEFLVSAALDKANAVLERERTINLSFESAKIVLDLIANPPEPNEALKRAMKRRRAFLEDSTS</sequence>
<keyword evidence="1" id="KW-1277">Toxin-antitoxin system</keyword>
<gene>
    <name evidence="3" type="ORF">JFN91_04995</name>
</gene>
<dbReference type="Proteomes" id="UP000614714">
    <property type="component" value="Unassembled WGS sequence"/>
</dbReference>
<dbReference type="EMBL" id="JAEMHL010000002">
    <property type="protein sequence ID" value="MBJ6749562.1"/>
    <property type="molecule type" value="Genomic_DNA"/>
</dbReference>
<organism evidence="3 4">
    <name type="scientific">Geomonas anaerohicana</name>
    <dbReference type="NCBI Taxonomy" id="2798583"/>
    <lineage>
        <taxon>Bacteria</taxon>
        <taxon>Pseudomonadati</taxon>
        <taxon>Thermodesulfobacteriota</taxon>
        <taxon>Desulfuromonadia</taxon>
        <taxon>Geobacterales</taxon>
        <taxon>Geobacteraceae</taxon>
        <taxon>Geomonas</taxon>
    </lineage>
</organism>
<accession>A0ABS0YB80</accession>
<evidence type="ECO:0000256" key="1">
    <source>
        <dbReference type="ARBA" id="ARBA00022649"/>
    </source>
</evidence>
<evidence type="ECO:0000256" key="2">
    <source>
        <dbReference type="ARBA" id="ARBA00049988"/>
    </source>
</evidence>
<dbReference type="PANTHER" id="PTHR35401">
    <property type="entry name" value="COPG FAMILY HELIX-TURN-HELIX PROTEIN-RELATED-RELATED"/>
    <property type="match status" value="1"/>
</dbReference>
<dbReference type="Gene3D" id="1.10.1220.10">
    <property type="entry name" value="Met repressor-like"/>
    <property type="match status" value="1"/>
</dbReference>
<reference evidence="3 4" key="1">
    <citation type="submission" date="2020-12" db="EMBL/GenBank/DDBJ databases">
        <title>Geomonas sp. Red421, isolated from paddy soil.</title>
        <authorList>
            <person name="Xu Z."/>
            <person name="Zhang Z."/>
            <person name="Masuda Y."/>
            <person name="Itoh H."/>
            <person name="Senoo K."/>
        </authorList>
    </citation>
    <scope>NUCLEOTIDE SEQUENCE [LARGE SCALE GENOMIC DNA]</scope>
    <source>
        <strain evidence="3 4">Red421</strain>
    </source>
</reference>
<dbReference type="Pfam" id="PF08681">
    <property type="entry name" value="TacA1"/>
    <property type="match status" value="1"/>
</dbReference>
<name>A0ABS0YB80_9BACT</name>
<comment type="caution">
    <text evidence="3">The sequence shown here is derived from an EMBL/GenBank/DDBJ whole genome shotgun (WGS) entry which is preliminary data.</text>
</comment>
<comment type="similarity">
    <text evidence="2">Belongs to the TacA antitoxin family.</text>
</comment>
<proteinExistence type="inferred from homology"/>
<dbReference type="Gene3D" id="1.20.890.30">
    <property type="entry name" value="VCA0319-like"/>
    <property type="match status" value="1"/>
</dbReference>
<protein>
    <submittedName>
        <fullName evidence="3">DUF1778 domain-containing protein</fullName>
    </submittedName>
</protein>
<evidence type="ECO:0000313" key="4">
    <source>
        <dbReference type="Proteomes" id="UP000614714"/>
    </source>
</evidence>
<dbReference type="RefSeq" id="WP_199388097.1">
    <property type="nucleotide sequence ID" value="NZ_JAEMHL010000002.1"/>
</dbReference>